<evidence type="ECO:0000313" key="1">
    <source>
        <dbReference type="EMBL" id="MCF0265906.1"/>
    </source>
</evidence>
<accession>A0A8X8GJH2</accession>
<dbReference type="Proteomes" id="UP000887320">
    <property type="component" value="Unassembled WGS sequence"/>
</dbReference>
<comment type="caution">
    <text evidence="1">The sequence shown here is derived from an EMBL/GenBank/DDBJ whole genome shotgun (WGS) entry which is preliminary data.</text>
</comment>
<dbReference type="EMBL" id="JAHWXT010000006">
    <property type="protein sequence ID" value="MCF0265906.1"/>
    <property type="molecule type" value="Genomic_DNA"/>
</dbReference>
<protein>
    <submittedName>
        <fullName evidence="1">Uncharacterized protein</fullName>
    </submittedName>
</protein>
<dbReference type="RefSeq" id="WP_234623896.1">
    <property type="nucleotide sequence ID" value="NZ_JAHWXT010000006.1"/>
</dbReference>
<dbReference type="AlphaFoldDB" id="A0A8X8GJH2"/>
<gene>
    <name evidence="1" type="ORF">KW868_15780</name>
</gene>
<reference evidence="1" key="1">
    <citation type="submission" date="2021-07" db="EMBL/GenBank/DDBJ databases">
        <authorList>
            <person name="Fernandez M."/>
            <person name="Pereira P."/>
            <person name="Torres Tejerizo G.A."/>
            <person name="Gonzalez P."/>
            <person name="Agostini E."/>
        </authorList>
    </citation>
    <scope>NUCLEOTIDE SEQUENCE</scope>
    <source>
        <strain evidence="1">SFC 500-1A</strain>
    </source>
</reference>
<organism evidence="1 2">
    <name type="scientific">Acinetobacter guillouiae</name>
    <name type="common">Acinetobacter genomosp. 11</name>
    <dbReference type="NCBI Taxonomy" id="106649"/>
    <lineage>
        <taxon>Bacteria</taxon>
        <taxon>Pseudomonadati</taxon>
        <taxon>Pseudomonadota</taxon>
        <taxon>Gammaproteobacteria</taxon>
        <taxon>Moraxellales</taxon>
        <taxon>Moraxellaceae</taxon>
        <taxon>Acinetobacter</taxon>
    </lineage>
</organism>
<name>A0A8X8GJH2_ACIGI</name>
<proteinExistence type="predicted"/>
<sequence>MSYTKFNAEISKYLKNNQMIYVGTADESAQQTELRLSHYHQAKAVVFKLWVEQKKYKELISCAHGRWYPYEDFTLPLAQYFAAQKDFPHLKFLCEHEIRFRLEDTLKCLKRVKEYDVTLTNIQISEYQLHDFDPQKYHPIAELLKWRNQALLRIDAYIELLKDQSDIDYLNMIQQLREKLMDLTLKLADLKQIKFKI</sequence>
<evidence type="ECO:0000313" key="2">
    <source>
        <dbReference type="Proteomes" id="UP000887320"/>
    </source>
</evidence>